<evidence type="ECO:0000313" key="4">
    <source>
        <dbReference type="EMBL" id="KAH7986842.1"/>
    </source>
</evidence>
<feature type="region of interest" description="Disordered" evidence="2">
    <location>
        <begin position="110"/>
        <end position="206"/>
    </location>
</feature>
<reference evidence="4" key="2">
    <citation type="submission" date="2021-09" db="EMBL/GenBank/DDBJ databases">
        <authorList>
            <person name="Jia N."/>
            <person name="Wang J."/>
            <person name="Shi W."/>
            <person name="Du L."/>
            <person name="Sun Y."/>
            <person name="Zhan W."/>
            <person name="Jiang J."/>
            <person name="Wang Q."/>
            <person name="Zhang B."/>
            <person name="Ji P."/>
            <person name="Sakyi L.B."/>
            <person name="Cui X."/>
            <person name="Yuan T."/>
            <person name="Jiang B."/>
            <person name="Yang W."/>
            <person name="Lam T.T.-Y."/>
            <person name="Chang Q."/>
            <person name="Ding S."/>
            <person name="Wang X."/>
            <person name="Zhu J."/>
            <person name="Ruan X."/>
            <person name="Zhao L."/>
            <person name="Wei J."/>
            <person name="Que T."/>
            <person name="Du C."/>
            <person name="Cheng J."/>
            <person name="Dai P."/>
            <person name="Han X."/>
            <person name="Huang E."/>
            <person name="Gao Y."/>
            <person name="Liu J."/>
            <person name="Shao H."/>
            <person name="Ye R."/>
            <person name="Li L."/>
            <person name="Wei W."/>
            <person name="Wang X."/>
            <person name="Wang C."/>
            <person name="Huo Q."/>
            <person name="Li W."/>
            <person name="Guo W."/>
            <person name="Chen H."/>
            <person name="Chen S."/>
            <person name="Zhou L."/>
            <person name="Zhou L."/>
            <person name="Ni X."/>
            <person name="Tian J."/>
            <person name="Zhou Y."/>
            <person name="Sheng Y."/>
            <person name="Liu T."/>
            <person name="Pan Y."/>
            <person name="Xia L."/>
            <person name="Li J."/>
            <person name="Zhao F."/>
            <person name="Cao W."/>
        </authorList>
    </citation>
    <scope>NUCLEOTIDE SEQUENCE</scope>
    <source>
        <strain evidence="4">Rmic-2018</strain>
        <tissue evidence="4">Larvae</tissue>
    </source>
</reference>
<protein>
    <recommendedName>
        <fullName evidence="3">CCHC-type domain-containing protein</fullName>
    </recommendedName>
</protein>
<reference evidence="4" key="1">
    <citation type="journal article" date="2020" name="Cell">
        <title>Large-Scale Comparative Analyses of Tick Genomes Elucidate Their Genetic Diversity and Vector Capacities.</title>
        <authorList>
            <consortium name="Tick Genome and Microbiome Consortium (TIGMIC)"/>
            <person name="Jia N."/>
            <person name="Wang J."/>
            <person name="Shi W."/>
            <person name="Du L."/>
            <person name="Sun Y."/>
            <person name="Zhan W."/>
            <person name="Jiang J.F."/>
            <person name="Wang Q."/>
            <person name="Zhang B."/>
            <person name="Ji P."/>
            <person name="Bell-Sakyi L."/>
            <person name="Cui X.M."/>
            <person name="Yuan T.T."/>
            <person name="Jiang B.G."/>
            <person name="Yang W.F."/>
            <person name="Lam T.T."/>
            <person name="Chang Q.C."/>
            <person name="Ding S.J."/>
            <person name="Wang X.J."/>
            <person name="Zhu J.G."/>
            <person name="Ruan X.D."/>
            <person name="Zhao L."/>
            <person name="Wei J.T."/>
            <person name="Ye R.Z."/>
            <person name="Que T.C."/>
            <person name="Du C.H."/>
            <person name="Zhou Y.H."/>
            <person name="Cheng J.X."/>
            <person name="Dai P.F."/>
            <person name="Guo W.B."/>
            <person name="Han X.H."/>
            <person name="Huang E.J."/>
            <person name="Li L.F."/>
            <person name="Wei W."/>
            <person name="Gao Y.C."/>
            <person name="Liu J.Z."/>
            <person name="Shao H.Z."/>
            <person name="Wang X."/>
            <person name="Wang C.C."/>
            <person name="Yang T.C."/>
            <person name="Huo Q.B."/>
            <person name="Li W."/>
            <person name="Chen H.Y."/>
            <person name="Chen S.E."/>
            <person name="Zhou L.G."/>
            <person name="Ni X.B."/>
            <person name="Tian J.H."/>
            <person name="Sheng Y."/>
            <person name="Liu T."/>
            <person name="Pan Y.S."/>
            <person name="Xia L.Y."/>
            <person name="Li J."/>
            <person name="Zhao F."/>
            <person name="Cao W.C."/>
        </authorList>
    </citation>
    <scope>NUCLEOTIDE SEQUENCE</scope>
    <source>
        <strain evidence="4">Rmic-2018</strain>
    </source>
</reference>
<keyword evidence="1" id="KW-0862">Zinc</keyword>
<dbReference type="PROSITE" id="PS50158">
    <property type="entry name" value="ZF_CCHC"/>
    <property type="match status" value="1"/>
</dbReference>
<dbReference type="GO" id="GO:0008270">
    <property type="term" value="F:zinc ion binding"/>
    <property type="evidence" value="ECO:0007669"/>
    <property type="project" value="UniProtKB-KW"/>
</dbReference>
<keyword evidence="1" id="KW-0863">Zinc-finger</keyword>
<dbReference type="GO" id="GO:0003676">
    <property type="term" value="F:nucleic acid binding"/>
    <property type="evidence" value="ECO:0007669"/>
    <property type="project" value="InterPro"/>
</dbReference>
<dbReference type="EMBL" id="JABSTU010000906">
    <property type="protein sequence ID" value="KAH7986842.1"/>
    <property type="molecule type" value="Genomic_DNA"/>
</dbReference>
<comment type="caution">
    <text evidence="4">The sequence shown here is derived from an EMBL/GenBank/DDBJ whole genome shotgun (WGS) entry which is preliminary data.</text>
</comment>
<name>A0A9J6D2H0_RHIMP</name>
<dbReference type="AlphaFoldDB" id="A0A9J6D2H0"/>
<feature type="compositionally biased region" description="Polar residues" evidence="2">
    <location>
        <begin position="133"/>
        <end position="154"/>
    </location>
</feature>
<feature type="domain" description="CCHC-type" evidence="3">
    <location>
        <begin position="45"/>
        <end position="58"/>
    </location>
</feature>
<dbReference type="Proteomes" id="UP000821866">
    <property type="component" value="Unassembled WGS sequence"/>
</dbReference>
<sequence length="263" mass="28965">MKNYKTIYGIKESFQRGGSSPSNQKREEKSKSYPVSEYVGAATHCYKCQWHGHISRHCTGLVRCKVCAEPHSHKECTSRAQPECASCGGPHPAPYGGCIKKKAATLARTLEQAQGKPPKKNEPPPNPDVVFTSIKNASQKQPPRSQKTSANTYADVTKKKRGKFMGLSSSSKSSQRTSPDPPSQHYRHQSQSPQHDKETCERQQHGNTDQDITCILIPMLFAAIKPPVRANPSSRSLPEVEAIHAIEALVSTIYATQGRISSQ</sequence>
<evidence type="ECO:0000256" key="1">
    <source>
        <dbReference type="PROSITE-ProRule" id="PRU00047"/>
    </source>
</evidence>
<dbReference type="InterPro" id="IPR001878">
    <property type="entry name" value="Znf_CCHC"/>
</dbReference>
<accession>A0A9J6D2H0</accession>
<proteinExistence type="predicted"/>
<gene>
    <name evidence="4" type="ORF">HPB51_026596</name>
</gene>
<keyword evidence="1" id="KW-0479">Metal-binding</keyword>
<evidence type="ECO:0000259" key="3">
    <source>
        <dbReference type="PROSITE" id="PS50158"/>
    </source>
</evidence>
<organism evidence="4 5">
    <name type="scientific">Rhipicephalus microplus</name>
    <name type="common">Cattle tick</name>
    <name type="synonym">Boophilus microplus</name>
    <dbReference type="NCBI Taxonomy" id="6941"/>
    <lineage>
        <taxon>Eukaryota</taxon>
        <taxon>Metazoa</taxon>
        <taxon>Ecdysozoa</taxon>
        <taxon>Arthropoda</taxon>
        <taxon>Chelicerata</taxon>
        <taxon>Arachnida</taxon>
        <taxon>Acari</taxon>
        <taxon>Parasitiformes</taxon>
        <taxon>Ixodida</taxon>
        <taxon>Ixodoidea</taxon>
        <taxon>Ixodidae</taxon>
        <taxon>Rhipicephalinae</taxon>
        <taxon>Rhipicephalus</taxon>
        <taxon>Boophilus</taxon>
    </lineage>
</organism>
<feature type="compositionally biased region" description="Basic and acidic residues" evidence="2">
    <location>
        <begin position="194"/>
        <end position="204"/>
    </location>
</feature>
<keyword evidence="5" id="KW-1185">Reference proteome</keyword>
<evidence type="ECO:0000313" key="5">
    <source>
        <dbReference type="Proteomes" id="UP000821866"/>
    </source>
</evidence>
<evidence type="ECO:0000256" key="2">
    <source>
        <dbReference type="SAM" id="MobiDB-lite"/>
    </source>
</evidence>
<feature type="region of interest" description="Disordered" evidence="2">
    <location>
        <begin position="1"/>
        <end position="32"/>
    </location>
</feature>